<dbReference type="SUPFAM" id="SSF46689">
    <property type="entry name" value="Homeodomain-like"/>
    <property type="match status" value="1"/>
</dbReference>
<dbReference type="EMBL" id="BAFB01000071">
    <property type="protein sequence ID" value="GAB33577.1"/>
    <property type="molecule type" value="Genomic_DNA"/>
</dbReference>
<dbReference type="GO" id="GO:0003677">
    <property type="term" value="F:DNA binding"/>
    <property type="evidence" value="ECO:0007669"/>
    <property type="project" value="UniProtKB-UniRule"/>
</dbReference>
<dbReference type="AlphaFoldDB" id="H5TJB9"/>
<keyword evidence="5" id="KW-1185">Reference proteome</keyword>
<evidence type="ECO:0000313" key="4">
    <source>
        <dbReference type="EMBL" id="GAB33577.1"/>
    </source>
</evidence>
<dbReference type="Proteomes" id="UP000005038">
    <property type="component" value="Unassembled WGS sequence"/>
</dbReference>
<evidence type="ECO:0000256" key="1">
    <source>
        <dbReference type="ARBA" id="ARBA00023125"/>
    </source>
</evidence>
<dbReference type="PROSITE" id="PS50977">
    <property type="entry name" value="HTH_TETR_2"/>
    <property type="match status" value="1"/>
</dbReference>
<evidence type="ECO:0000259" key="3">
    <source>
        <dbReference type="PROSITE" id="PS50977"/>
    </source>
</evidence>
<dbReference type="InterPro" id="IPR041678">
    <property type="entry name" value="TetR_C_16"/>
</dbReference>
<protein>
    <submittedName>
        <fullName evidence="4">TetR family transcriptional regulator</fullName>
    </submittedName>
</protein>
<sequence>MRAIAGRAGVDAALIHHYFGNKRALTVEALRPDVDPTAVFRDRPLDAARPGRDFVRRALHLWDDDDAQRQRAIALLRIALTDEEVSERMVNFYVGVAHVALGDLVAAEDRDRRLVLVAGQMLSLVTMRYVFRRPEIADATVDELAEDVGPLIDQLLKPDR</sequence>
<dbReference type="InterPro" id="IPR001647">
    <property type="entry name" value="HTH_TetR"/>
</dbReference>
<evidence type="ECO:0000313" key="5">
    <source>
        <dbReference type="Proteomes" id="UP000005038"/>
    </source>
</evidence>
<dbReference type="InterPro" id="IPR009057">
    <property type="entry name" value="Homeodomain-like_sf"/>
</dbReference>
<gene>
    <name evidence="4" type="ORF">GOOTI_071_00060</name>
</gene>
<comment type="caution">
    <text evidence="4">The sequence shown here is derived from an EMBL/GenBank/DDBJ whole genome shotgun (WGS) entry which is preliminary data.</text>
</comment>
<proteinExistence type="predicted"/>
<dbReference type="Gene3D" id="1.10.357.10">
    <property type="entry name" value="Tetracycline Repressor, domain 2"/>
    <property type="match status" value="1"/>
</dbReference>
<dbReference type="Pfam" id="PF00440">
    <property type="entry name" value="TetR_N"/>
    <property type="match status" value="1"/>
</dbReference>
<organism evidence="4 5">
    <name type="scientific">Gordonia otitidis (strain DSM 44809 / CCUG 52243 / JCM 12355 / NBRC 100426 / IFM 10032)</name>
    <dbReference type="NCBI Taxonomy" id="1108044"/>
    <lineage>
        <taxon>Bacteria</taxon>
        <taxon>Bacillati</taxon>
        <taxon>Actinomycetota</taxon>
        <taxon>Actinomycetes</taxon>
        <taxon>Mycobacteriales</taxon>
        <taxon>Gordoniaceae</taxon>
        <taxon>Gordonia</taxon>
    </lineage>
</organism>
<feature type="domain" description="HTH tetR-type" evidence="3">
    <location>
        <begin position="1"/>
        <end position="37"/>
    </location>
</feature>
<comment type="caution">
    <text evidence="2">Lacks conserved residue(s) required for the propagation of feature annotation.</text>
</comment>
<keyword evidence="1 2" id="KW-0238">DNA-binding</keyword>
<accession>H5TJB9</accession>
<name>H5TJB9_GORO1</name>
<dbReference type="STRING" id="1108044.GOOTI_071_00060"/>
<dbReference type="Pfam" id="PF17920">
    <property type="entry name" value="TetR_C_16"/>
    <property type="match status" value="1"/>
</dbReference>
<dbReference type="SUPFAM" id="SSF48498">
    <property type="entry name" value="Tetracyclin repressor-like, C-terminal domain"/>
    <property type="match status" value="1"/>
</dbReference>
<reference evidence="4" key="1">
    <citation type="submission" date="2012-02" db="EMBL/GenBank/DDBJ databases">
        <title>Whole genome shotgun sequence of Gordonia otitidis NBRC 100426.</title>
        <authorList>
            <person name="Yoshida I."/>
            <person name="Hosoyama A."/>
            <person name="Tsuchikane K."/>
            <person name="Katsumata H."/>
            <person name="Yamazaki S."/>
            <person name="Fujita N."/>
        </authorList>
    </citation>
    <scope>NUCLEOTIDE SEQUENCE [LARGE SCALE GENOMIC DNA]</scope>
    <source>
        <strain evidence="4">NBRC 100426</strain>
    </source>
</reference>
<evidence type="ECO:0000256" key="2">
    <source>
        <dbReference type="PROSITE-ProRule" id="PRU00335"/>
    </source>
</evidence>
<dbReference type="InterPro" id="IPR036271">
    <property type="entry name" value="Tet_transcr_reg_TetR-rel_C_sf"/>
</dbReference>